<dbReference type="EMBL" id="BLLF01003466">
    <property type="protein sequence ID" value="GFH27416.1"/>
    <property type="molecule type" value="Genomic_DNA"/>
</dbReference>
<evidence type="ECO:0000313" key="2">
    <source>
        <dbReference type="EMBL" id="GFH27416.1"/>
    </source>
</evidence>
<sequence>MSYPSCGAHSLKGPPITSRGPYPGMYRGESKFSPPLPYPSPSGVWCVKGTAGVSVLTQAFYGHAPARPSGVPLHARALSLPAPALLL</sequence>
<dbReference type="AlphaFoldDB" id="A0A6A0A3S8"/>
<reference evidence="2 3" key="1">
    <citation type="submission" date="2020-02" db="EMBL/GenBank/DDBJ databases">
        <title>Draft genome sequence of Haematococcus lacustris strain NIES-144.</title>
        <authorList>
            <person name="Morimoto D."/>
            <person name="Nakagawa S."/>
            <person name="Yoshida T."/>
            <person name="Sawayama S."/>
        </authorList>
    </citation>
    <scope>NUCLEOTIDE SEQUENCE [LARGE SCALE GENOMIC DNA]</scope>
    <source>
        <strain evidence="2 3">NIES-144</strain>
    </source>
</reference>
<gene>
    <name evidence="2" type="ORF">HaLaN_25734</name>
</gene>
<keyword evidence="3" id="KW-1185">Reference proteome</keyword>
<name>A0A6A0A3S8_HAELA</name>
<comment type="caution">
    <text evidence="2">The sequence shown here is derived from an EMBL/GenBank/DDBJ whole genome shotgun (WGS) entry which is preliminary data.</text>
</comment>
<protein>
    <submittedName>
        <fullName evidence="2">Uncharacterized protein</fullName>
    </submittedName>
</protein>
<organism evidence="2 3">
    <name type="scientific">Haematococcus lacustris</name>
    <name type="common">Green alga</name>
    <name type="synonym">Haematococcus pluvialis</name>
    <dbReference type="NCBI Taxonomy" id="44745"/>
    <lineage>
        <taxon>Eukaryota</taxon>
        <taxon>Viridiplantae</taxon>
        <taxon>Chlorophyta</taxon>
        <taxon>core chlorophytes</taxon>
        <taxon>Chlorophyceae</taxon>
        <taxon>CS clade</taxon>
        <taxon>Chlamydomonadales</taxon>
        <taxon>Haematococcaceae</taxon>
        <taxon>Haematococcus</taxon>
    </lineage>
</organism>
<proteinExistence type="predicted"/>
<evidence type="ECO:0000313" key="3">
    <source>
        <dbReference type="Proteomes" id="UP000485058"/>
    </source>
</evidence>
<feature type="non-terminal residue" evidence="2">
    <location>
        <position position="87"/>
    </location>
</feature>
<evidence type="ECO:0000256" key="1">
    <source>
        <dbReference type="SAM" id="MobiDB-lite"/>
    </source>
</evidence>
<dbReference type="Proteomes" id="UP000485058">
    <property type="component" value="Unassembled WGS sequence"/>
</dbReference>
<feature type="region of interest" description="Disordered" evidence="1">
    <location>
        <begin position="1"/>
        <end position="24"/>
    </location>
</feature>
<accession>A0A6A0A3S8</accession>